<sequence length="155" mass="17262">MTDYLSRLRSIIRNLQPTPAARHGSNTKTFVFKELSSSTHVFLRDCTAGGGLKPAYSGPYKVIERGDKVFKLCVNGKQVTVTIDRLKPAFILRDPDNTSPHTTNIHHNTPPSPLNSNTPHHTSNADNRNLPSADGNVIRATRSGRRVKFPVFYRP</sequence>
<reference evidence="1" key="1">
    <citation type="submission" date="2023-03" db="EMBL/GenBank/DDBJ databases">
        <title>Chromosome-level genomes of two armyworms, Mythimna separata and Mythimna loreyi, provide insights into the biosynthesis and reception of sex pheromones.</title>
        <authorList>
            <person name="Zhao H."/>
        </authorList>
    </citation>
    <scope>NUCLEOTIDE SEQUENCE</scope>
    <source>
        <strain evidence="1">BeijingLab</strain>
    </source>
</reference>
<comment type="caution">
    <text evidence="1">The sequence shown here is derived from an EMBL/GenBank/DDBJ whole genome shotgun (WGS) entry which is preliminary data.</text>
</comment>
<proteinExistence type="predicted"/>
<evidence type="ECO:0000313" key="1">
    <source>
        <dbReference type="EMBL" id="KAJ8719407.1"/>
    </source>
</evidence>
<accession>A0ACC2QLX1</accession>
<dbReference type="Proteomes" id="UP001231649">
    <property type="component" value="Chromosome 3"/>
</dbReference>
<protein>
    <submittedName>
        <fullName evidence="1">Uncharacterized protein</fullName>
    </submittedName>
</protein>
<gene>
    <name evidence="1" type="ORF">PYW08_011582</name>
</gene>
<name>A0ACC2QLX1_9NEOP</name>
<dbReference type="EMBL" id="CM056779">
    <property type="protein sequence ID" value="KAJ8719407.1"/>
    <property type="molecule type" value="Genomic_DNA"/>
</dbReference>
<organism evidence="1 2">
    <name type="scientific">Mythimna loreyi</name>
    <dbReference type="NCBI Taxonomy" id="667449"/>
    <lineage>
        <taxon>Eukaryota</taxon>
        <taxon>Metazoa</taxon>
        <taxon>Ecdysozoa</taxon>
        <taxon>Arthropoda</taxon>
        <taxon>Hexapoda</taxon>
        <taxon>Insecta</taxon>
        <taxon>Pterygota</taxon>
        <taxon>Neoptera</taxon>
        <taxon>Endopterygota</taxon>
        <taxon>Lepidoptera</taxon>
        <taxon>Glossata</taxon>
        <taxon>Ditrysia</taxon>
        <taxon>Noctuoidea</taxon>
        <taxon>Noctuidae</taxon>
        <taxon>Noctuinae</taxon>
        <taxon>Hadenini</taxon>
        <taxon>Mythimna</taxon>
    </lineage>
</organism>
<keyword evidence="2" id="KW-1185">Reference proteome</keyword>
<evidence type="ECO:0000313" key="2">
    <source>
        <dbReference type="Proteomes" id="UP001231649"/>
    </source>
</evidence>